<evidence type="ECO:0000256" key="1">
    <source>
        <dbReference type="ARBA" id="ARBA00023015"/>
    </source>
</evidence>
<evidence type="ECO:0000256" key="2">
    <source>
        <dbReference type="ARBA" id="ARBA00023125"/>
    </source>
</evidence>
<dbReference type="InterPro" id="IPR041583">
    <property type="entry name" value="TetR_C_31"/>
</dbReference>
<dbReference type="RefSeq" id="WP_329408060.1">
    <property type="nucleotide sequence ID" value="NZ_CP109441.1"/>
</dbReference>
<dbReference type="InterPro" id="IPR001647">
    <property type="entry name" value="HTH_TetR"/>
</dbReference>
<sequence length="208" mass="22183">MVTAAEQGQETRAKLMAAAVELIAEQGWGSVTTRVVAERAGVRPGLVHYHFPSVTDLLIDASLQLARTEYDAVMAGALATSGPAAMKQMLIAIGSYTGTDTATVAMSEMMLAATRHERLRIELGRFIAEARAAMTAWLREQGSTVDPEATAAVVLALVDGLILHRIIDPTLRAVNVTGPLLRAAGLTEIPDSEGISGDRTEERERCDD</sequence>
<dbReference type="Proteomes" id="UP001432062">
    <property type="component" value="Chromosome"/>
</dbReference>
<keyword evidence="3" id="KW-0804">Transcription</keyword>
<dbReference type="SUPFAM" id="SSF48498">
    <property type="entry name" value="Tetracyclin repressor-like, C-terminal domain"/>
    <property type="match status" value="1"/>
</dbReference>
<accession>A0ABZ1YNX8</accession>
<dbReference type="Gene3D" id="1.10.357.10">
    <property type="entry name" value="Tetracycline Repressor, domain 2"/>
    <property type="match status" value="1"/>
</dbReference>
<reference evidence="6" key="1">
    <citation type="submission" date="2022-10" db="EMBL/GenBank/DDBJ databases">
        <title>The complete genomes of actinobacterial strains from the NBC collection.</title>
        <authorList>
            <person name="Joergensen T.S."/>
            <person name="Alvarez Arevalo M."/>
            <person name="Sterndorff E.B."/>
            <person name="Faurdal D."/>
            <person name="Vuksanovic O."/>
            <person name="Mourched A.-S."/>
            <person name="Charusanti P."/>
            <person name="Shaw S."/>
            <person name="Blin K."/>
            <person name="Weber T."/>
        </authorList>
    </citation>
    <scope>NUCLEOTIDE SEQUENCE</scope>
    <source>
        <strain evidence="6">NBC_01482</strain>
    </source>
</reference>
<gene>
    <name evidence="6" type="ORF">OG563_37985</name>
</gene>
<evidence type="ECO:0000313" key="6">
    <source>
        <dbReference type="EMBL" id="WUV44873.1"/>
    </source>
</evidence>
<evidence type="ECO:0000256" key="4">
    <source>
        <dbReference type="PROSITE-ProRule" id="PRU00335"/>
    </source>
</evidence>
<proteinExistence type="predicted"/>
<dbReference type="Pfam" id="PF17940">
    <property type="entry name" value="TetR_C_31"/>
    <property type="match status" value="1"/>
</dbReference>
<organism evidence="6 7">
    <name type="scientific">Nocardia vinacea</name>
    <dbReference type="NCBI Taxonomy" id="96468"/>
    <lineage>
        <taxon>Bacteria</taxon>
        <taxon>Bacillati</taxon>
        <taxon>Actinomycetota</taxon>
        <taxon>Actinomycetes</taxon>
        <taxon>Mycobacteriales</taxon>
        <taxon>Nocardiaceae</taxon>
        <taxon>Nocardia</taxon>
    </lineage>
</organism>
<evidence type="ECO:0000256" key="3">
    <source>
        <dbReference type="ARBA" id="ARBA00023163"/>
    </source>
</evidence>
<evidence type="ECO:0000259" key="5">
    <source>
        <dbReference type="PROSITE" id="PS50977"/>
    </source>
</evidence>
<protein>
    <submittedName>
        <fullName evidence="6">TetR/AcrR family transcriptional regulator</fullName>
    </submittedName>
</protein>
<evidence type="ECO:0000313" key="7">
    <source>
        <dbReference type="Proteomes" id="UP001432062"/>
    </source>
</evidence>
<keyword evidence="1" id="KW-0805">Transcription regulation</keyword>
<dbReference type="InterPro" id="IPR050109">
    <property type="entry name" value="HTH-type_TetR-like_transc_reg"/>
</dbReference>
<keyword evidence="7" id="KW-1185">Reference proteome</keyword>
<dbReference type="PROSITE" id="PS50977">
    <property type="entry name" value="HTH_TETR_2"/>
    <property type="match status" value="1"/>
</dbReference>
<feature type="DNA-binding region" description="H-T-H motif" evidence="4">
    <location>
        <begin position="32"/>
        <end position="51"/>
    </location>
</feature>
<dbReference type="InterPro" id="IPR009057">
    <property type="entry name" value="Homeodomain-like_sf"/>
</dbReference>
<dbReference type="InterPro" id="IPR036271">
    <property type="entry name" value="Tet_transcr_reg_TetR-rel_C_sf"/>
</dbReference>
<dbReference type="PRINTS" id="PR00455">
    <property type="entry name" value="HTHTETR"/>
</dbReference>
<dbReference type="Pfam" id="PF00440">
    <property type="entry name" value="TetR_N"/>
    <property type="match status" value="1"/>
</dbReference>
<dbReference type="PANTHER" id="PTHR30055">
    <property type="entry name" value="HTH-TYPE TRANSCRIPTIONAL REGULATOR RUTR"/>
    <property type="match status" value="1"/>
</dbReference>
<dbReference type="SUPFAM" id="SSF46689">
    <property type="entry name" value="Homeodomain-like"/>
    <property type="match status" value="1"/>
</dbReference>
<name>A0ABZ1YNX8_9NOCA</name>
<keyword evidence="2 4" id="KW-0238">DNA-binding</keyword>
<feature type="domain" description="HTH tetR-type" evidence="5">
    <location>
        <begin position="9"/>
        <end position="69"/>
    </location>
</feature>
<dbReference type="EMBL" id="CP109441">
    <property type="protein sequence ID" value="WUV44873.1"/>
    <property type="molecule type" value="Genomic_DNA"/>
</dbReference>
<dbReference type="PANTHER" id="PTHR30055:SF234">
    <property type="entry name" value="HTH-TYPE TRANSCRIPTIONAL REGULATOR BETI"/>
    <property type="match status" value="1"/>
</dbReference>